<evidence type="ECO:0000313" key="2">
    <source>
        <dbReference type="EMBL" id="MPC41308.1"/>
    </source>
</evidence>
<dbReference type="AlphaFoldDB" id="A0A5B7F865"/>
<reference evidence="2 3" key="1">
    <citation type="submission" date="2019-05" db="EMBL/GenBank/DDBJ databases">
        <title>Another draft genome of Portunus trituberculatus and its Hox gene families provides insights of decapod evolution.</title>
        <authorList>
            <person name="Jeong J.-H."/>
            <person name="Song I."/>
            <person name="Kim S."/>
            <person name="Choi T."/>
            <person name="Kim D."/>
            <person name="Ryu S."/>
            <person name="Kim W."/>
        </authorList>
    </citation>
    <scope>NUCLEOTIDE SEQUENCE [LARGE SCALE GENOMIC DNA]</scope>
    <source>
        <tissue evidence="2">Muscle</tissue>
    </source>
</reference>
<name>A0A5B7F865_PORTR</name>
<feature type="transmembrane region" description="Helical" evidence="1">
    <location>
        <begin position="12"/>
        <end position="34"/>
    </location>
</feature>
<evidence type="ECO:0000256" key="1">
    <source>
        <dbReference type="SAM" id="Phobius"/>
    </source>
</evidence>
<organism evidence="2 3">
    <name type="scientific">Portunus trituberculatus</name>
    <name type="common">Swimming crab</name>
    <name type="synonym">Neptunus trituberculatus</name>
    <dbReference type="NCBI Taxonomy" id="210409"/>
    <lineage>
        <taxon>Eukaryota</taxon>
        <taxon>Metazoa</taxon>
        <taxon>Ecdysozoa</taxon>
        <taxon>Arthropoda</taxon>
        <taxon>Crustacea</taxon>
        <taxon>Multicrustacea</taxon>
        <taxon>Malacostraca</taxon>
        <taxon>Eumalacostraca</taxon>
        <taxon>Eucarida</taxon>
        <taxon>Decapoda</taxon>
        <taxon>Pleocyemata</taxon>
        <taxon>Brachyura</taxon>
        <taxon>Eubrachyura</taxon>
        <taxon>Portunoidea</taxon>
        <taxon>Portunidae</taxon>
        <taxon>Portuninae</taxon>
        <taxon>Portunus</taxon>
    </lineage>
</organism>
<evidence type="ECO:0000313" key="3">
    <source>
        <dbReference type="Proteomes" id="UP000324222"/>
    </source>
</evidence>
<keyword evidence="1" id="KW-0472">Membrane</keyword>
<keyword evidence="1" id="KW-1133">Transmembrane helix</keyword>
<accession>A0A5B7F865</accession>
<sequence>MELKRLRTLRCWLFIFNPFSTGMHFYRILLYKFIDIRKCLWRSEDEWPDSSLF</sequence>
<dbReference type="EMBL" id="VSRR010005002">
    <property type="protein sequence ID" value="MPC41308.1"/>
    <property type="molecule type" value="Genomic_DNA"/>
</dbReference>
<comment type="caution">
    <text evidence="2">The sequence shown here is derived from an EMBL/GenBank/DDBJ whole genome shotgun (WGS) entry which is preliminary data.</text>
</comment>
<keyword evidence="3" id="KW-1185">Reference proteome</keyword>
<gene>
    <name evidence="2" type="ORF">E2C01_034896</name>
</gene>
<dbReference type="Proteomes" id="UP000324222">
    <property type="component" value="Unassembled WGS sequence"/>
</dbReference>
<protein>
    <submittedName>
        <fullName evidence="2">Uncharacterized protein</fullName>
    </submittedName>
</protein>
<keyword evidence="1" id="KW-0812">Transmembrane</keyword>
<proteinExistence type="predicted"/>